<evidence type="ECO:0000313" key="5">
    <source>
        <dbReference type="Proteomes" id="UP000059188"/>
    </source>
</evidence>
<dbReference type="EMBL" id="LN679100">
    <property type="protein sequence ID" value="CEL52082.1"/>
    <property type="molecule type" value="Genomic_DNA"/>
</dbReference>
<keyword evidence="5" id="KW-1185">Reference proteome</keyword>
<reference evidence="4 5" key="1">
    <citation type="submission" date="2014-11" db="EMBL/GenBank/DDBJ databases">
        <authorList>
            <person name="Wibberg Daniel"/>
        </authorList>
    </citation>
    <scope>NUCLEOTIDE SEQUENCE [LARGE SCALE GENOMIC DNA]</scope>
    <source>
        <strain evidence="4">Rhizoctonia solani AG1-IB 7/3/14</strain>
    </source>
</reference>
<dbReference type="PROSITE" id="PS00498">
    <property type="entry name" value="TYROSINASE_2"/>
    <property type="match status" value="1"/>
</dbReference>
<gene>
    <name evidence="4" type="ORF">RSOLAG1IB_00619</name>
</gene>
<feature type="domain" description="Tyrosinase copper-binding" evidence="3">
    <location>
        <begin position="269"/>
        <end position="280"/>
    </location>
</feature>
<dbReference type="Proteomes" id="UP000059188">
    <property type="component" value="Unassembled WGS sequence"/>
</dbReference>
<keyword evidence="1" id="KW-0479">Metal-binding</keyword>
<accession>A0A0B7F7A3</accession>
<dbReference type="InterPro" id="IPR050316">
    <property type="entry name" value="Tyrosinase/Hemocyanin"/>
</dbReference>
<dbReference type="PANTHER" id="PTHR11474:SF126">
    <property type="entry name" value="TYROSINASE-LIKE PROTEIN TYR-1-RELATED"/>
    <property type="match status" value="1"/>
</dbReference>
<protein>
    <submittedName>
        <fullName evidence="4">Tyrosinase</fullName>
    </submittedName>
</protein>
<organism evidence="4 5">
    <name type="scientific">Thanatephorus cucumeris (strain AG1-IB / isolate 7/3/14)</name>
    <name type="common">Lettuce bottom rot fungus</name>
    <name type="synonym">Rhizoctonia solani</name>
    <dbReference type="NCBI Taxonomy" id="1108050"/>
    <lineage>
        <taxon>Eukaryota</taxon>
        <taxon>Fungi</taxon>
        <taxon>Dikarya</taxon>
        <taxon>Basidiomycota</taxon>
        <taxon>Agaricomycotina</taxon>
        <taxon>Agaricomycetes</taxon>
        <taxon>Cantharellales</taxon>
        <taxon>Ceratobasidiaceae</taxon>
        <taxon>Rhizoctonia</taxon>
        <taxon>Rhizoctonia solani AG-1</taxon>
    </lineage>
</organism>
<dbReference type="Pfam" id="PF00264">
    <property type="entry name" value="Tyrosinase"/>
    <property type="match status" value="1"/>
</dbReference>
<sequence>MMPITGICISYRNWRQEHQILSLKGPTETRRERSTMKFLVVLLPLTAVVLAVPSKRGQCTTPEVRVEWLGLTQEQRDSYHNATKCLQTKPSGVEGQSLYDRFAQNHMDMYAGIHFVAAFLPWHRYYSHVHFRSIKDCGYTGPAVYWDWTKNVENMASSEIFHPTKGFGGSGTLSGDLCVEEGPYSTKSNFTLNSPEKRCLQRFFMMENSKSTEGSPASGPATRHSQTEIDEINQQTSFAGFWSGLEQGPHESIHNEIGGDMTFLFSPADPLFWLHHNNVDRLWALWQGRNSSRLNDYTGNTVPGQNQTDGSQHPLATLDDTIDIGIQGFPQVKARDLMDTQGPFFCYKYDN</sequence>
<dbReference type="AlphaFoldDB" id="A0A0B7F7A3"/>
<dbReference type="GO" id="GO:0016491">
    <property type="term" value="F:oxidoreductase activity"/>
    <property type="evidence" value="ECO:0007669"/>
    <property type="project" value="InterPro"/>
</dbReference>
<dbReference type="STRING" id="1108050.A0A0B7F7A3"/>
<dbReference type="Gene3D" id="1.10.1280.10">
    <property type="entry name" value="Di-copper center containing domain from catechol oxidase"/>
    <property type="match status" value="1"/>
</dbReference>
<dbReference type="InterPro" id="IPR002227">
    <property type="entry name" value="Tyrosinase_Cu-bd"/>
</dbReference>
<dbReference type="OrthoDB" id="6132182at2759"/>
<proteinExistence type="predicted"/>
<evidence type="ECO:0000313" key="4">
    <source>
        <dbReference type="EMBL" id="CEL52082.1"/>
    </source>
</evidence>
<keyword evidence="2" id="KW-0186">Copper</keyword>
<evidence type="ECO:0000259" key="3">
    <source>
        <dbReference type="PROSITE" id="PS00498"/>
    </source>
</evidence>
<dbReference type="InterPro" id="IPR008922">
    <property type="entry name" value="Di-copper_centre_dom_sf"/>
</dbReference>
<dbReference type="GO" id="GO:0046872">
    <property type="term" value="F:metal ion binding"/>
    <property type="evidence" value="ECO:0007669"/>
    <property type="project" value="UniProtKB-KW"/>
</dbReference>
<evidence type="ECO:0000256" key="1">
    <source>
        <dbReference type="ARBA" id="ARBA00022723"/>
    </source>
</evidence>
<dbReference type="PANTHER" id="PTHR11474">
    <property type="entry name" value="TYROSINASE FAMILY MEMBER"/>
    <property type="match status" value="1"/>
</dbReference>
<evidence type="ECO:0000256" key="2">
    <source>
        <dbReference type="ARBA" id="ARBA00023008"/>
    </source>
</evidence>
<dbReference type="SUPFAM" id="SSF48056">
    <property type="entry name" value="Di-copper centre-containing domain"/>
    <property type="match status" value="1"/>
</dbReference>
<dbReference type="PRINTS" id="PR00092">
    <property type="entry name" value="TYROSINASE"/>
</dbReference>
<name>A0A0B7F7A3_THACB</name>